<evidence type="ECO:0000259" key="2">
    <source>
        <dbReference type="Pfam" id="PF13884"/>
    </source>
</evidence>
<evidence type="ECO:0000313" key="4">
    <source>
        <dbReference type="Proteomes" id="UP000037425"/>
    </source>
</evidence>
<feature type="domain" description="Peptidase S74" evidence="2">
    <location>
        <begin position="462"/>
        <end position="512"/>
    </location>
</feature>
<reference evidence="4" key="1">
    <citation type="submission" date="2015-07" db="EMBL/GenBank/DDBJ databases">
        <title>Whole genome sequence of an Ensifer adhaerens strain isolated from a cave pool in the Wind Cave National Park.</title>
        <authorList>
            <person name="Eng W.W.H."/>
            <person name="Gan H.M."/>
            <person name="Barton H.A."/>
            <person name="Savka M.A."/>
        </authorList>
    </citation>
    <scope>NUCLEOTIDE SEQUENCE [LARGE SCALE GENOMIC DNA]</scope>
    <source>
        <strain evidence="4">SD006</strain>
    </source>
</reference>
<comment type="caution">
    <text evidence="3">The sequence shown here is derived from an EMBL/GenBank/DDBJ whole genome shotgun (WGS) entry which is preliminary data.</text>
</comment>
<dbReference type="PATRIC" id="fig|106592.7.peg.5266"/>
<dbReference type="Proteomes" id="UP000037425">
    <property type="component" value="Unassembled WGS sequence"/>
</dbReference>
<sequence length="535" mass="57525">MGKSKAPKPPDPRETAAAQTSTNIATAVANGYIGNVNQVTPDGSLTYTQTGTNKWRDPMSGAIYDLPTVTATQTLSPAQQAIKDQTDAAEKNLATLANNQSGRLNDLLGKPIDLSGAPAAGNPASISLPNYAQYGGGPSLQTNLGNTGTIQNTIAGAGDIQKGVGNAGTIQASLGNAGDISRSYETNFDTKRYEDALMSRMNPQLERDRAALETQLANQGLQPGSEAYNRAIDQASRQANDARFGAILNAGQEQSRLVGLARDAAGFQNNAQQQAYNQALTSGQFANQAQNQQYTQNANTMQQANAAQQQLFAQNQAQQQAMNAAQQQNFNQALAAAGFSNDAQQQMHQNGQSATAANNALKDQTYNAQQAQLAAQNAARAQYLNEMYAQRNQPINEISSLLSGAQVSNPNFVPTQGQRIEPVDYTGLVQQDYQNRVAAYNQKREGISSVLGSILGALPKPSDRRLKKDIKKVGKLDGHSLYEYRYKGEPQRGAKHIGVMAQEVEKTRPDAVSRDPDGMRRVDYGRLFSAGRKKR</sequence>
<evidence type="ECO:0000313" key="3">
    <source>
        <dbReference type="EMBL" id="KOF13567.1"/>
    </source>
</evidence>
<gene>
    <name evidence="3" type="ORF">AC244_30465</name>
</gene>
<dbReference type="InterPro" id="IPR030392">
    <property type="entry name" value="S74_ICA"/>
</dbReference>
<organism evidence="3 4">
    <name type="scientific">Ensifer adhaerens</name>
    <name type="common">Sinorhizobium morelense</name>
    <dbReference type="NCBI Taxonomy" id="106592"/>
    <lineage>
        <taxon>Bacteria</taxon>
        <taxon>Pseudomonadati</taxon>
        <taxon>Pseudomonadota</taxon>
        <taxon>Alphaproteobacteria</taxon>
        <taxon>Hyphomicrobiales</taxon>
        <taxon>Rhizobiaceae</taxon>
        <taxon>Sinorhizobium/Ensifer group</taxon>
        <taxon>Ensifer</taxon>
    </lineage>
</organism>
<accession>A0A0L8BFX1</accession>
<evidence type="ECO:0000256" key="1">
    <source>
        <dbReference type="SAM" id="MobiDB-lite"/>
    </source>
</evidence>
<feature type="region of interest" description="Disordered" evidence="1">
    <location>
        <begin position="505"/>
        <end position="535"/>
    </location>
</feature>
<protein>
    <recommendedName>
        <fullName evidence="2">Peptidase S74 domain-containing protein</fullName>
    </recommendedName>
</protein>
<proteinExistence type="predicted"/>
<dbReference type="AlphaFoldDB" id="A0A0L8BFX1"/>
<feature type="compositionally biased region" description="Basic and acidic residues" evidence="1">
    <location>
        <begin position="505"/>
        <end position="524"/>
    </location>
</feature>
<name>A0A0L8BFX1_ENSAD</name>
<dbReference type="EMBL" id="LGAP01000035">
    <property type="protein sequence ID" value="KOF13567.1"/>
    <property type="molecule type" value="Genomic_DNA"/>
</dbReference>
<dbReference type="RefSeq" id="WP_053252557.1">
    <property type="nucleotide sequence ID" value="NZ_LGAP01000035.1"/>
</dbReference>
<dbReference type="Pfam" id="PF13884">
    <property type="entry name" value="Peptidase_S74"/>
    <property type="match status" value="1"/>
</dbReference>
<dbReference type="OrthoDB" id="7226450at2"/>